<evidence type="ECO:0000259" key="6">
    <source>
        <dbReference type="PROSITE" id="PS51198"/>
    </source>
</evidence>
<sequence length="766" mass="83327">MFFPLHHKRWTGPCRKSPCGVQNRLPTCQKSHPHRTLGASLSVPSAPLAPEPSTVFDLPTRLSAKADPALIADDERHFATIAAGLAKSIADATNRIDVLRRSEGGGGRRALDRDLEIHETLSRVRALQRFSLEACLGRIVGADGEVLYIGRLGLAASTGEALLVDWRTPAAAPFFAATLRDPAGLVSRRRYRWTRGHITDYWDEVFVDDPAVLDRHAALDDQSAFIADLGAVRSPRMRDVLGTIAADQDAIIRAGSHGALVVDGGPGTGKTVVALHRAAYLVYADPRLAGNRGGLLVVGPHRPYLAYVADVLPSLGEESVQTCTLSDLVVEGDAATTESDERVAQLKSSARMVTAVEPAVAFYEQPPTTPLVVETPWAEVTLTAADWAEAFDVPEPGTPHNDGRDEVWEELVAIIAAKHDDEVPFHALRRALATDRELTSTFHRAWPVLQPADIVGDLWSVPAYLRRCAPWLSPDEVRALQRDVPDAWTDADLPLLDAARRRVGDPEAALRRRRSRAAVETEHERMSQVVDDLIAAGVHDDGEGLMTMLRGEDLRNALDDGVVADTSTPDPLAGPFAHIVVDEAQELTDAQWQMLLSRCPSKSFTVVGDRAQARHGFTEAWSDRLRRVGFDDVALSGLTINYRTPEEIMAAAEPVIRAALPDANVPTSVRRSGLPVRYGRRSELAAVVDRWLSEHDHGTVCVIGDPGYAGNERVRSLTPTLAKGLEFDLVVLVDPESLGEGIEGAVDRYVAMTRATNELVVLTTET</sequence>
<reference evidence="7 8" key="1">
    <citation type="submission" date="2012-08" db="EMBL/GenBank/DDBJ databases">
        <title>Whole genome shotgun sequence of Gordonia namibiensis NBRC 108229.</title>
        <authorList>
            <person name="Isaki-Nakamura S."/>
            <person name="Hosoyama A."/>
            <person name="Tsuchikane K."/>
            <person name="Katsumata H."/>
            <person name="Baba S."/>
            <person name="Yamazaki S."/>
            <person name="Fujita N."/>
        </authorList>
    </citation>
    <scope>NUCLEOTIDE SEQUENCE [LARGE SCALE GENOMIC DNA]</scope>
    <source>
        <strain evidence="7 8">NBRC 108229</strain>
    </source>
</reference>
<feature type="domain" description="UvrD-like helicase ATP-binding" evidence="6">
    <location>
        <begin position="243"/>
        <end position="645"/>
    </location>
</feature>
<dbReference type="InterPro" id="IPR014016">
    <property type="entry name" value="UvrD-like_ATP-bd"/>
</dbReference>
<protein>
    <recommendedName>
        <fullName evidence="6">UvrD-like helicase ATP-binding domain-containing protein</fullName>
    </recommendedName>
</protein>
<keyword evidence="3 5" id="KW-0347">Helicase</keyword>
<dbReference type="GO" id="GO:0003677">
    <property type="term" value="F:DNA binding"/>
    <property type="evidence" value="ECO:0007669"/>
    <property type="project" value="InterPro"/>
</dbReference>
<dbReference type="PROSITE" id="PS51198">
    <property type="entry name" value="UVRD_HELICASE_ATP_BIND"/>
    <property type="match status" value="1"/>
</dbReference>
<proteinExistence type="predicted"/>
<evidence type="ECO:0000256" key="4">
    <source>
        <dbReference type="ARBA" id="ARBA00022840"/>
    </source>
</evidence>
<dbReference type="GO" id="GO:0005829">
    <property type="term" value="C:cytosol"/>
    <property type="evidence" value="ECO:0007669"/>
    <property type="project" value="TreeGrafter"/>
</dbReference>
<accession>K6WNH5</accession>
<keyword evidence="4 5" id="KW-0067">ATP-binding</keyword>
<organism evidence="7 8">
    <name type="scientific">Gordonia namibiensis NBRC 108229</name>
    <dbReference type="NCBI Taxonomy" id="1208314"/>
    <lineage>
        <taxon>Bacteria</taxon>
        <taxon>Bacillati</taxon>
        <taxon>Actinomycetota</taxon>
        <taxon>Actinomycetes</taxon>
        <taxon>Mycobacteriales</taxon>
        <taxon>Gordoniaceae</taxon>
        <taxon>Gordonia</taxon>
    </lineage>
</organism>
<evidence type="ECO:0000313" key="8">
    <source>
        <dbReference type="Proteomes" id="UP000035058"/>
    </source>
</evidence>
<dbReference type="GO" id="GO:0016787">
    <property type="term" value="F:hydrolase activity"/>
    <property type="evidence" value="ECO:0007669"/>
    <property type="project" value="UniProtKB-UniRule"/>
</dbReference>
<comment type="caution">
    <text evidence="7">The sequence shown here is derived from an EMBL/GenBank/DDBJ whole genome shotgun (WGS) entry which is preliminary data.</text>
</comment>
<dbReference type="Gene3D" id="3.40.50.300">
    <property type="entry name" value="P-loop containing nucleotide triphosphate hydrolases"/>
    <property type="match status" value="3"/>
</dbReference>
<evidence type="ECO:0000256" key="3">
    <source>
        <dbReference type="ARBA" id="ARBA00022806"/>
    </source>
</evidence>
<dbReference type="GO" id="GO:0000725">
    <property type="term" value="P:recombinational repair"/>
    <property type="evidence" value="ECO:0007669"/>
    <property type="project" value="TreeGrafter"/>
</dbReference>
<dbReference type="NCBIfam" id="NF041254">
    <property type="entry name" value="motor_HelR"/>
    <property type="match status" value="1"/>
</dbReference>
<dbReference type="Proteomes" id="UP000035058">
    <property type="component" value="Unassembled WGS sequence"/>
</dbReference>
<dbReference type="GO" id="GO:0005524">
    <property type="term" value="F:ATP binding"/>
    <property type="evidence" value="ECO:0007669"/>
    <property type="project" value="UniProtKB-UniRule"/>
</dbReference>
<dbReference type="InterPro" id="IPR027417">
    <property type="entry name" value="P-loop_NTPase"/>
</dbReference>
<name>K6WNH5_9ACTN</name>
<evidence type="ECO:0000256" key="2">
    <source>
        <dbReference type="ARBA" id="ARBA00022801"/>
    </source>
</evidence>
<dbReference type="AlphaFoldDB" id="K6WNH5"/>
<evidence type="ECO:0000256" key="1">
    <source>
        <dbReference type="ARBA" id="ARBA00022741"/>
    </source>
</evidence>
<keyword evidence="1 5" id="KW-0547">Nucleotide-binding</keyword>
<dbReference type="SUPFAM" id="SSF52540">
    <property type="entry name" value="P-loop containing nucleoside triphosphate hydrolases"/>
    <property type="match status" value="1"/>
</dbReference>
<dbReference type="PANTHER" id="PTHR11070">
    <property type="entry name" value="UVRD / RECB / PCRA DNA HELICASE FAMILY MEMBER"/>
    <property type="match status" value="1"/>
</dbReference>
<evidence type="ECO:0000256" key="5">
    <source>
        <dbReference type="PROSITE-ProRule" id="PRU00560"/>
    </source>
</evidence>
<gene>
    <name evidence="7" type="ORF">GONAM_20_01060</name>
</gene>
<dbReference type="GO" id="GO:0043138">
    <property type="term" value="F:3'-5' DNA helicase activity"/>
    <property type="evidence" value="ECO:0007669"/>
    <property type="project" value="TreeGrafter"/>
</dbReference>
<dbReference type="PANTHER" id="PTHR11070:SF45">
    <property type="entry name" value="DNA 3'-5' HELICASE"/>
    <property type="match status" value="1"/>
</dbReference>
<keyword evidence="2 5" id="KW-0378">Hydrolase</keyword>
<evidence type="ECO:0000313" key="7">
    <source>
        <dbReference type="EMBL" id="GAC00961.1"/>
    </source>
</evidence>
<keyword evidence="8" id="KW-1185">Reference proteome</keyword>
<dbReference type="InterPro" id="IPR000212">
    <property type="entry name" value="DNA_helicase_UvrD/REP"/>
</dbReference>
<feature type="binding site" evidence="5">
    <location>
        <begin position="264"/>
        <end position="271"/>
    </location>
    <ligand>
        <name>ATP</name>
        <dbReference type="ChEBI" id="CHEBI:30616"/>
    </ligand>
</feature>
<dbReference type="EMBL" id="BAHE01000020">
    <property type="protein sequence ID" value="GAC00961.1"/>
    <property type="molecule type" value="Genomic_DNA"/>
</dbReference>